<evidence type="ECO:0000256" key="1">
    <source>
        <dbReference type="ARBA" id="ARBA00001947"/>
    </source>
</evidence>
<gene>
    <name evidence="11" type="primary">TPHA0D04060</name>
    <name evidence="11" type="ordered locus">TPHA_0D04060</name>
</gene>
<dbReference type="PANTHER" id="PTHR43690">
    <property type="entry name" value="NARDILYSIN"/>
    <property type="match status" value="1"/>
</dbReference>
<dbReference type="RefSeq" id="XP_003685473.1">
    <property type="nucleotide sequence ID" value="XM_003685425.1"/>
</dbReference>
<evidence type="ECO:0000256" key="2">
    <source>
        <dbReference type="ARBA" id="ARBA00007261"/>
    </source>
</evidence>
<evidence type="ECO:0000256" key="4">
    <source>
        <dbReference type="ARBA" id="ARBA00022723"/>
    </source>
</evidence>
<dbReference type="InterPro" id="IPR001431">
    <property type="entry name" value="Pept_M16_Zn_BS"/>
</dbReference>
<dbReference type="GO" id="GO:0007120">
    <property type="term" value="P:axial cellular bud site selection"/>
    <property type="evidence" value="ECO:0007669"/>
    <property type="project" value="EnsemblFungi"/>
</dbReference>
<dbReference type="GO" id="GO:0007323">
    <property type="term" value="P:peptide pheromone maturation"/>
    <property type="evidence" value="ECO:0007669"/>
    <property type="project" value="EnsemblFungi"/>
</dbReference>
<dbReference type="GO" id="GO:0051603">
    <property type="term" value="P:proteolysis involved in protein catabolic process"/>
    <property type="evidence" value="ECO:0007669"/>
    <property type="project" value="TreeGrafter"/>
</dbReference>
<evidence type="ECO:0000259" key="8">
    <source>
        <dbReference type="Pfam" id="PF00675"/>
    </source>
</evidence>
<dbReference type="InterPro" id="IPR054734">
    <property type="entry name" value="PqqF-like_C_4"/>
</dbReference>
<dbReference type="GO" id="GO:0043171">
    <property type="term" value="P:peptide catabolic process"/>
    <property type="evidence" value="ECO:0007669"/>
    <property type="project" value="TreeGrafter"/>
</dbReference>
<dbReference type="HOGENOM" id="CLU_008088_0_0_1"/>
<evidence type="ECO:0000256" key="7">
    <source>
        <dbReference type="ARBA" id="ARBA00023049"/>
    </source>
</evidence>
<proteinExistence type="inferred from homology"/>
<dbReference type="GO" id="GO:0005935">
    <property type="term" value="C:cellular bud neck"/>
    <property type="evidence" value="ECO:0007669"/>
    <property type="project" value="EnsemblFungi"/>
</dbReference>
<evidence type="ECO:0000259" key="10">
    <source>
        <dbReference type="Pfam" id="PF22456"/>
    </source>
</evidence>
<dbReference type="InterPro" id="IPR011249">
    <property type="entry name" value="Metalloenz_LuxS/M16"/>
</dbReference>
<dbReference type="Pfam" id="PF05193">
    <property type="entry name" value="Peptidase_M16_C"/>
    <property type="match status" value="1"/>
</dbReference>
<dbReference type="Proteomes" id="UP000005666">
    <property type="component" value="Chromosome 4"/>
</dbReference>
<reference evidence="11 12" key="1">
    <citation type="journal article" date="2011" name="Proc. Natl. Acad. Sci. U.S.A.">
        <title>Evolutionary erosion of yeast sex chromosomes by mating-type switching accidents.</title>
        <authorList>
            <person name="Gordon J.L."/>
            <person name="Armisen D."/>
            <person name="Proux-Wera E."/>
            <person name="Oheigeartaigh S.S."/>
            <person name="Byrne K.P."/>
            <person name="Wolfe K.H."/>
        </authorList>
    </citation>
    <scope>NUCLEOTIDE SEQUENCE [LARGE SCALE GENOMIC DNA]</scope>
    <source>
        <strain evidence="12">ATCC 24235 / CBS 4417 / NBRC 1672 / NRRL Y-8282 / UCD 70-5</strain>
    </source>
</reference>
<comment type="similarity">
    <text evidence="2">Belongs to the peptidase M16 family.</text>
</comment>
<keyword evidence="6" id="KW-0862">Zinc</keyword>
<comment type="cofactor">
    <cofactor evidence="1">
        <name>Zn(2+)</name>
        <dbReference type="ChEBI" id="CHEBI:29105"/>
    </cofactor>
</comment>
<accession>G8BT68</accession>
<organism evidence="11 12">
    <name type="scientific">Tetrapisispora phaffii (strain ATCC 24235 / CBS 4417 / NBRC 1672 / NRRL Y-8282 / UCD 70-5)</name>
    <name type="common">Yeast</name>
    <name type="synonym">Fabospora phaffii</name>
    <dbReference type="NCBI Taxonomy" id="1071381"/>
    <lineage>
        <taxon>Eukaryota</taxon>
        <taxon>Fungi</taxon>
        <taxon>Dikarya</taxon>
        <taxon>Ascomycota</taxon>
        <taxon>Saccharomycotina</taxon>
        <taxon>Saccharomycetes</taxon>
        <taxon>Saccharomycetales</taxon>
        <taxon>Saccharomycetaceae</taxon>
        <taxon>Tetrapisispora</taxon>
    </lineage>
</organism>
<dbReference type="InterPro" id="IPR011765">
    <property type="entry name" value="Pept_M16_N"/>
</dbReference>
<dbReference type="OrthoDB" id="952271at2759"/>
<evidence type="ECO:0008006" key="13">
    <source>
        <dbReference type="Google" id="ProtNLM"/>
    </source>
</evidence>
<evidence type="ECO:0000256" key="5">
    <source>
        <dbReference type="ARBA" id="ARBA00022801"/>
    </source>
</evidence>
<dbReference type="EMBL" id="HE612859">
    <property type="protein sequence ID" value="CCE63039.1"/>
    <property type="molecule type" value="Genomic_DNA"/>
</dbReference>
<sequence>MSWTQVKNYDIPIYIPASSRGMDYKLCRLPNGILTMVISDPSREMASCSLSVATGSHNDPSVIPGLAHLCEHMILSAGSKKYPDPNSYHKLISESNGSHNAYTTGEQTTFYFEIPCLFTSSESNFERLLDIFSSSFKDPLFKETSVNKEIYAIESEHDGNTCNLTKILYHATRLLANSKHPFSRFSTGNITTLGKGAKLLKTTSKKLLESYFKTNYNASNMTLCIKGPQSVNVLTKYALTYFNGIDDSIRNDNTFIKSLKSPVYMHQRFSFSSLSQESAMSKGNEEDCRLEDFHILSNAYNPKYKDIKCFKRNPNHNAIFIKSTKQPILRLLFPIDMDDDYFNKDDLLRFIMVWCELFGDENDNSLCYFLKKDNLITDCFAFHSNFALNSVGLVVELSLTGTGVKNQELIINSICNSAIEKLSEANDTELARFLSECNTIDIIRFINKGKEDTSMDEISEISSRLQENLALNRPSFLLKEFPFINDYSETGISNFEENEWSKNWWLSKAYNFQQFLKRYVNRKNLRILFLGDIETPKFTTLTEDLKVYSTDPFYDFEYITFKYKFKANQLRQEDDIFRNIGIPKRNTFMPEIGKSLAILSANLEAILKRNESIGYPIIYNNSIESKPGLVLKNSNQETWVLNSPLQHSSTESSIFSFEITNWSIKPSPASTMHLEVLGQLLGILMTRELYPALRLGYTYEIGASVNGDVKLMITISGFQSGIMSLLQNIIKICNSISIKNPTVTHSALHRARVMTRRKYEDAASGNSVKLASVGLLIMLEKHMWTLEDRFDALEESDINSFYNFCSQFFKSAKYIKSFISGTNELAMKLSHLIYDHWILSDTISLNYFEKNNILSTCFLKPGENVYFQHPGDEGDINNCINYFIQTGERNNEYIATLTSLTDYIMQSNLVSELRNRKQVGYVVFGGMRSLTNTIGLHITIMSLADPEDLERSIDEYMWRLENDTIGSLNESTFKLTFLLPFINTMQKDTNNPFNNVTNVNLVDDVVANVQAGDSVNFETQQMKLHNNLKKRIFNNRIQLNLKYNEAIDLNIIKKLTLKEYLEFFRATISINSKNRSKISIHIISLMAKEEIANRKLFLQLVTFLKVKGLTIKRDELKEIVEISEGKPSKLLKEIVKYFKKKDEAKKLYFIIIKEIIKIISMTVINSSSITTKSTSKKNNWQTEPIKSALPLVLVNDIKAYK</sequence>
<dbReference type="eggNOG" id="KOG0959">
    <property type="taxonomic scope" value="Eukaryota"/>
</dbReference>
<evidence type="ECO:0000256" key="6">
    <source>
        <dbReference type="ARBA" id="ARBA00022833"/>
    </source>
</evidence>
<protein>
    <recommendedName>
        <fullName evidence="13">Peptidase M16 N-terminal domain-containing protein</fullName>
    </recommendedName>
</protein>
<feature type="domain" description="Coenzyme PQQ synthesis protein F-like C-terminal lobe" evidence="10">
    <location>
        <begin position="903"/>
        <end position="973"/>
    </location>
</feature>
<dbReference type="KEGG" id="tpf:TPHA_0D04060"/>
<dbReference type="OMA" id="HLCEHMI"/>
<dbReference type="GO" id="GO:0004222">
    <property type="term" value="F:metalloendopeptidase activity"/>
    <property type="evidence" value="ECO:0007669"/>
    <property type="project" value="EnsemblFungi"/>
</dbReference>
<evidence type="ECO:0000313" key="12">
    <source>
        <dbReference type="Proteomes" id="UP000005666"/>
    </source>
</evidence>
<dbReference type="GO" id="GO:0005829">
    <property type="term" value="C:cytosol"/>
    <property type="evidence" value="ECO:0007669"/>
    <property type="project" value="TreeGrafter"/>
</dbReference>
<dbReference type="GeneID" id="11534584"/>
<name>G8BT68_TETPH</name>
<dbReference type="GO" id="GO:0005739">
    <property type="term" value="C:mitochondrion"/>
    <property type="evidence" value="ECO:0007669"/>
    <property type="project" value="TreeGrafter"/>
</dbReference>
<keyword evidence="3" id="KW-0645">Protease</keyword>
<keyword evidence="12" id="KW-1185">Reference proteome</keyword>
<dbReference type="PROSITE" id="PS00143">
    <property type="entry name" value="INSULINASE"/>
    <property type="match status" value="1"/>
</dbReference>
<feature type="domain" description="Peptidase M16 C-terminal" evidence="9">
    <location>
        <begin position="206"/>
        <end position="426"/>
    </location>
</feature>
<dbReference type="GO" id="GO:0046872">
    <property type="term" value="F:metal ion binding"/>
    <property type="evidence" value="ECO:0007669"/>
    <property type="project" value="UniProtKB-KW"/>
</dbReference>
<dbReference type="MEROPS" id="M16.007"/>
<dbReference type="InterPro" id="IPR050626">
    <property type="entry name" value="Peptidase_M16"/>
</dbReference>
<dbReference type="SUPFAM" id="SSF63411">
    <property type="entry name" value="LuxS/MPP-like metallohydrolase"/>
    <property type="match status" value="4"/>
</dbReference>
<keyword evidence="5" id="KW-0378">Hydrolase</keyword>
<dbReference type="GO" id="GO:0043332">
    <property type="term" value="C:mating projection tip"/>
    <property type="evidence" value="ECO:0007669"/>
    <property type="project" value="EnsemblFungi"/>
</dbReference>
<dbReference type="AlphaFoldDB" id="G8BT68"/>
<dbReference type="FunFam" id="3.30.830.10:FF:000012">
    <property type="entry name" value="Protease 3"/>
    <property type="match status" value="1"/>
</dbReference>
<dbReference type="PANTHER" id="PTHR43690:SF18">
    <property type="entry name" value="INSULIN-DEGRADING ENZYME-RELATED"/>
    <property type="match status" value="1"/>
</dbReference>
<evidence type="ECO:0000313" key="11">
    <source>
        <dbReference type="EMBL" id="CCE63039.1"/>
    </source>
</evidence>
<dbReference type="InterPro" id="IPR007863">
    <property type="entry name" value="Peptidase_M16_C"/>
</dbReference>
<dbReference type="STRING" id="1071381.G8BT68"/>
<evidence type="ECO:0000259" key="9">
    <source>
        <dbReference type="Pfam" id="PF05193"/>
    </source>
</evidence>
<evidence type="ECO:0000256" key="3">
    <source>
        <dbReference type="ARBA" id="ARBA00022670"/>
    </source>
</evidence>
<dbReference type="Gene3D" id="3.30.830.10">
    <property type="entry name" value="Metalloenzyme, LuxS/M16 peptidase-like"/>
    <property type="match status" value="4"/>
</dbReference>
<keyword evidence="7" id="KW-0482">Metalloprotease</keyword>
<dbReference type="Pfam" id="PF00675">
    <property type="entry name" value="Peptidase_M16"/>
    <property type="match status" value="1"/>
</dbReference>
<keyword evidence="4" id="KW-0479">Metal-binding</keyword>
<feature type="domain" description="Peptidase M16 N-terminal" evidence="8">
    <location>
        <begin position="37"/>
        <end position="169"/>
    </location>
</feature>
<dbReference type="Pfam" id="PF22456">
    <property type="entry name" value="PqqF-like_C_4"/>
    <property type="match status" value="1"/>
</dbReference>
<dbReference type="GO" id="GO:0000755">
    <property type="term" value="P:cytogamy"/>
    <property type="evidence" value="ECO:0007669"/>
    <property type="project" value="EnsemblFungi"/>
</dbReference>